<feature type="domain" description="Zn(2)-C6 fungal-type" evidence="3">
    <location>
        <begin position="3"/>
        <end position="34"/>
    </location>
</feature>
<dbReference type="OrthoDB" id="3807343at2759"/>
<evidence type="ECO:0000256" key="1">
    <source>
        <dbReference type="ARBA" id="ARBA00023242"/>
    </source>
</evidence>
<dbReference type="HOGENOM" id="CLU_1636262_0_0_1"/>
<dbReference type="Proteomes" id="UP000016936">
    <property type="component" value="Unassembled WGS sequence"/>
</dbReference>
<evidence type="ECO:0000256" key="2">
    <source>
        <dbReference type="SAM" id="Coils"/>
    </source>
</evidence>
<dbReference type="eggNOG" id="ENOG502R576">
    <property type="taxonomic scope" value="Eukaryota"/>
</dbReference>
<dbReference type="AlphaFoldDB" id="M2TGN7"/>
<dbReference type="EMBL" id="KB445587">
    <property type="protein sequence ID" value="EMD85664.1"/>
    <property type="molecule type" value="Genomic_DNA"/>
</dbReference>
<gene>
    <name evidence="4" type="ORF">COCHEDRAFT_1118051</name>
</gene>
<sequence>IVSCSRCSRKRLPCKMSSLNQKCANCVRANCTSCEPENQPLPDFSKIDKEMSRLEQLEDEEEARLRVEEDMAEAALSRARQAREKLSRLRKQKKLLRRKEQEMFDRGLATVEELEALEKLEEFNSEVASVNPEAPLGAATVDWSFLWDVGDTVPGAGGSS</sequence>
<organism evidence="4 5">
    <name type="scientific">Cochliobolus heterostrophus (strain C5 / ATCC 48332 / race O)</name>
    <name type="common">Southern corn leaf blight fungus</name>
    <name type="synonym">Bipolaris maydis</name>
    <dbReference type="NCBI Taxonomy" id="701091"/>
    <lineage>
        <taxon>Eukaryota</taxon>
        <taxon>Fungi</taxon>
        <taxon>Dikarya</taxon>
        <taxon>Ascomycota</taxon>
        <taxon>Pezizomycotina</taxon>
        <taxon>Dothideomycetes</taxon>
        <taxon>Pleosporomycetidae</taxon>
        <taxon>Pleosporales</taxon>
        <taxon>Pleosporineae</taxon>
        <taxon>Pleosporaceae</taxon>
        <taxon>Bipolaris</taxon>
    </lineage>
</organism>
<evidence type="ECO:0000259" key="3">
    <source>
        <dbReference type="PROSITE" id="PS00463"/>
    </source>
</evidence>
<feature type="coiled-coil region" evidence="2">
    <location>
        <begin position="44"/>
        <end position="106"/>
    </location>
</feature>
<evidence type="ECO:0000313" key="4">
    <source>
        <dbReference type="EMBL" id="EMD85664.1"/>
    </source>
</evidence>
<feature type="non-terminal residue" evidence="4">
    <location>
        <position position="1"/>
    </location>
</feature>
<dbReference type="GO" id="GO:0000981">
    <property type="term" value="F:DNA-binding transcription factor activity, RNA polymerase II-specific"/>
    <property type="evidence" value="ECO:0007669"/>
    <property type="project" value="InterPro"/>
</dbReference>
<protein>
    <recommendedName>
        <fullName evidence="3">Zn(2)-C6 fungal-type domain-containing protein</fullName>
    </recommendedName>
</protein>
<accession>M2TGN7</accession>
<dbReference type="PROSITE" id="PS00463">
    <property type="entry name" value="ZN2_CY6_FUNGAL_1"/>
    <property type="match status" value="1"/>
</dbReference>
<evidence type="ECO:0000313" key="5">
    <source>
        <dbReference type="Proteomes" id="UP000016936"/>
    </source>
</evidence>
<keyword evidence="2" id="KW-0175">Coiled coil</keyword>
<dbReference type="InterPro" id="IPR001138">
    <property type="entry name" value="Zn2Cys6_DnaBD"/>
</dbReference>
<name>M2TGN7_COCH5</name>
<keyword evidence="1" id="KW-0539">Nucleus</keyword>
<keyword evidence="5" id="KW-1185">Reference proteome</keyword>
<dbReference type="GO" id="GO:0008270">
    <property type="term" value="F:zinc ion binding"/>
    <property type="evidence" value="ECO:0007669"/>
    <property type="project" value="InterPro"/>
</dbReference>
<dbReference type="OMA" id="ANCVRAN"/>
<proteinExistence type="predicted"/>
<reference evidence="5" key="2">
    <citation type="journal article" date="2013" name="PLoS Genet.">
        <title>Comparative genome structure, secondary metabolite, and effector coding capacity across Cochliobolus pathogens.</title>
        <authorList>
            <person name="Condon B.J."/>
            <person name="Leng Y."/>
            <person name="Wu D."/>
            <person name="Bushley K.E."/>
            <person name="Ohm R.A."/>
            <person name="Otillar R."/>
            <person name="Martin J."/>
            <person name="Schackwitz W."/>
            <person name="Grimwood J."/>
            <person name="MohdZainudin N."/>
            <person name="Xue C."/>
            <person name="Wang R."/>
            <person name="Manning V.A."/>
            <person name="Dhillon B."/>
            <person name="Tu Z.J."/>
            <person name="Steffenson B.J."/>
            <person name="Salamov A."/>
            <person name="Sun H."/>
            <person name="Lowry S."/>
            <person name="LaButti K."/>
            <person name="Han J."/>
            <person name="Copeland A."/>
            <person name="Lindquist E."/>
            <person name="Barry K."/>
            <person name="Schmutz J."/>
            <person name="Baker S.E."/>
            <person name="Ciuffetti L.M."/>
            <person name="Grigoriev I.V."/>
            <person name="Zhong S."/>
            <person name="Turgeon B.G."/>
        </authorList>
    </citation>
    <scope>NUCLEOTIDE SEQUENCE [LARGE SCALE GENOMIC DNA]</scope>
    <source>
        <strain evidence="5">C5 / ATCC 48332 / race O</strain>
    </source>
</reference>
<reference evidence="4 5" key="1">
    <citation type="journal article" date="2012" name="PLoS Pathog.">
        <title>Diverse lifestyles and strategies of plant pathogenesis encoded in the genomes of eighteen Dothideomycetes fungi.</title>
        <authorList>
            <person name="Ohm R.A."/>
            <person name="Feau N."/>
            <person name="Henrissat B."/>
            <person name="Schoch C.L."/>
            <person name="Horwitz B.A."/>
            <person name="Barry K.W."/>
            <person name="Condon B.J."/>
            <person name="Copeland A.C."/>
            <person name="Dhillon B."/>
            <person name="Glaser F."/>
            <person name="Hesse C.N."/>
            <person name="Kosti I."/>
            <person name="LaButti K."/>
            <person name="Lindquist E.A."/>
            <person name="Lucas S."/>
            <person name="Salamov A.A."/>
            <person name="Bradshaw R.E."/>
            <person name="Ciuffetti L."/>
            <person name="Hamelin R.C."/>
            <person name="Kema G.H.J."/>
            <person name="Lawrence C."/>
            <person name="Scott J.A."/>
            <person name="Spatafora J.W."/>
            <person name="Turgeon B.G."/>
            <person name="de Wit P.J.G.M."/>
            <person name="Zhong S."/>
            <person name="Goodwin S.B."/>
            <person name="Grigoriev I.V."/>
        </authorList>
    </citation>
    <scope>NUCLEOTIDE SEQUENCE [LARGE SCALE GENOMIC DNA]</scope>
    <source>
        <strain evidence="5">C5 / ATCC 48332 / race O</strain>
    </source>
</reference>